<evidence type="ECO:0000259" key="7">
    <source>
        <dbReference type="Pfam" id="PF07731"/>
    </source>
</evidence>
<dbReference type="InterPro" id="IPR008972">
    <property type="entry name" value="Cupredoxin"/>
</dbReference>
<gene>
    <name evidence="9" type="primary">ORF144939</name>
</gene>
<proteinExistence type="inferred from homology"/>
<accession>A0A0B7AW59</accession>
<keyword evidence="2" id="KW-0479">Metal-binding</keyword>
<dbReference type="InterPro" id="IPR002355">
    <property type="entry name" value="Cu_oxidase_Cu_BS"/>
</dbReference>
<dbReference type="Pfam" id="PF07732">
    <property type="entry name" value="Cu-oxidase_3"/>
    <property type="match status" value="1"/>
</dbReference>
<dbReference type="GO" id="GO:0005886">
    <property type="term" value="C:plasma membrane"/>
    <property type="evidence" value="ECO:0007669"/>
    <property type="project" value="TreeGrafter"/>
</dbReference>
<evidence type="ECO:0000256" key="3">
    <source>
        <dbReference type="ARBA" id="ARBA00023002"/>
    </source>
</evidence>
<dbReference type="InterPro" id="IPR011707">
    <property type="entry name" value="Cu-oxidase-like_N"/>
</dbReference>
<comment type="similarity">
    <text evidence="1">Belongs to the multicopper oxidase family.</text>
</comment>
<feature type="chain" id="PRO_5002111624" description="Laccase" evidence="5">
    <location>
        <begin position="42"/>
        <end position="661"/>
    </location>
</feature>
<feature type="domain" description="Plastocyanin-like" evidence="8">
    <location>
        <begin position="99"/>
        <end position="211"/>
    </location>
</feature>
<dbReference type="SUPFAM" id="SSF49503">
    <property type="entry name" value="Cupredoxins"/>
    <property type="match status" value="3"/>
</dbReference>
<dbReference type="InterPro" id="IPR045087">
    <property type="entry name" value="Cu-oxidase_fam"/>
</dbReference>
<dbReference type="Pfam" id="PF07731">
    <property type="entry name" value="Cu-oxidase_2"/>
    <property type="match status" value="1"/>
</dbReference>
<dbReference type="PROSITE" id="PS00080">
    <property type="entry name" value="MULTICOPPER_OXIDASE2"/>
    <property type="match status" value="1"/>
</dbReference>
<dbReference type="CDD" id="cd13884">
    <property type="entry name" value="CuRO_2_tcLCC_insect_like"/>
    <property type="match status" value="1"/>
</dbReference>
<keyword evidence="4" id="KW-0186">Copper</keyword>
<dbReference type="PANTHER" id="PTHR11709">
    <property type="entry name" value="MULTI-COPPER OXIDASE"/>
    <property type="match status" value="1"/>
</dbReference>
<dbReference type="InterPro" id="IPR001117">
    <property type="entry name" value="Cu-oxidase_2nd"/>
</dbReference>
<reference evidence="9" key="1">
    <citation type="submission" date="2014-12" db="EMBL/GenBank/DDBJ databases">
        <title>Insight into the proteome of Arion vulgaris.</title>
        <authorList>
            <person name="Aradska J."/>
            <person name="Bulat T."/>
            <person name="Smidak R."/>
            <person name="Sarate P."/>
            <person name="Gangsoo J."/>
            <person name="Sialana F."/>
            <person name="Bilban M."/>
            <person name="Lubec G."/>
        </authorList>
    </citation>
    <scope>NUCLEOTIDE SEQUENCE</scope>
    <source>
        <tissue evidence="9">Skin</tissue>
    </source>
</reference>
<evidence type="ECO:0008006" key="10">
    <source>
        <dbReference type="Google" id="ProtNLM"/>
    </source>
</evidence>
<dbReference type="PROSITE" id="PS00079">
    <property type="entry name" value="MULTICOPPER_OXIDASE1"/>
    <property type="match status" value="1"/>
</dbReference>
<dbReference type="PANTHER" id="PTHR11709:SF394">
    <property type="entry name" value="FI03373P-RELATED"/>
    <property type="match status" value="1"/>
</dbReference>
<evidence type="ECO:0000259" key="8">
    <source>
        <dbReference type="Pfam" id="PF07732"/>
    </source>
</evidence>
<keyword evidence="5" id="KW-0732">Signal</keyword>
<feature type="domain" description="Plastocyanin-like" evidence="6">
    <location>
        <begin position="227"/>
        <end position="381"/>
    </location>
</feature>
<evidence type="ECO:0000256" key="1">
    <source>
        <dbReference type="ARBA" id="ARBA00010609"/>
    </source>
</evidence>
<evidence type="ECO:0000256" key="2">
    <source>
        <dbReference type="ARBA" id="ARBA00022723"/>
    </source>
</evidence>
<feature type="signal peptide" evidence="5">
    <location>
        <begin position="1"/>
        <end position="41"/>
    </location>
</feature>
<organism evidence="9">
    <name type="scientific">Arion vulgaris</name>
    <dbReference type="NCBI Taxonomy" id="1028688"/>
    <lineage>
        <taxon>Eukaryota</taxon>
        <taxon>Metazoa</taxon>
        <taxon>Spiralia</taxon>
        <taxon>Lophotrochozoa</taxon>
        <taxon>Mollusca</taxon>
        <taxon>Gastropoda</taxon>
        <taxon>Heterobranchia</taxon>
        <taxon>Euthyneura</taxon>
        <taxon>Panpulmonata</taxon>
        <taxon>Eupulmonata</taxon>
        <taxon>Stylommatophora</taxon>
        <taxon>Helicina</taxon>
        <taxon>Arionoidea</taxon>
        <taxon>Arionidae</taxon>
        <taxon>Arion</taxon>
    </lineage>
</organism>
<dbReference type="GO" id="GO:0006826">
    <property type="term" value="P:iron ion transport"/>
    <property type="evidence" value="ECO:0007669"/>
    <property type="project" value="TreeGrafter"/>
</dbReference>
<dbReference type="InterPro" id="IPR011706">
    <property type="entry name" value="Cu-oxidase_C"/>
</dbReference>
<sequence>LGKVRKRIMLNTMETLSLNPARIAIFLLLLLSACLPVCCQGEIWDYQMKDYKNHPCNRQCEDNAPPRLCKYEFLVENYYVLSKACYNCPFNQSDCFRPQCTPSDGVRRGIKVVNRMMPGPGIQVCLGDTVEVTVDNALDSAEGTSIHWHGILQKNTPYMDGVSMVTQCPITYHSHFTYRFEAHEGGTHFWHGHSGTQRADGLYGPLIVRMPPRLEPHRFLYNNDLPDHIITMTDWTEEMMSSKLAKYVHYDYENRARLLLINGMGRYQNYTNGNNTFFTPYASLTVTAGQKYRFRVISAGIMNCAFQFSIDNHRLTVIASDGSPIQPFTTDSFNIYSGERYDFVLEAQASPLRNYWIRVRAYGNCEVYKTTQVAVLKYQGAPDVLPLGGTTWWDAVRPGAKLNQAELKNRTDNSYEITNLMSIEVDDNTMFGSPDKKFYMAIDFVQIENLRAHNPVFYPFNTTVQNLKFYSPQINWISTQLPPSPPLTQLSDLPEDIFCNAETVQKQCKEEWCACVHLYEVALNDLVEVIVVDEGRISHAYHPMHLHGHKFRVVGMGKLNDSTTLEKIKDMDIKGQLIRTRSRAPIKDTVIVPDGGYTIIRFRANNPGFWLFHCHVEFHAETGMAMVFQVGTPSEHPRKPKNFPTCGHWKFNGFEDSTPRN</sequence>
<evidence type="ECO:0000313" key="9">
    <source>
        <dbReference type="EMBL" id="CEK84862.1"/>
    </source>
</evidence>
<protein>
    <recommendedName>
        <fullName evidence="10">Laccase</fullName>
    </recommendedName>
</protein>
<dbReference type="CDD" id="cd13905">
    <property type="entry name" value="CuRO_3_tcLLC2_insect_like"/>
    <property type="match status" value="1"/>
</dbReference>
<evidence type="ECO:0000259" key="6">
    <source>
        <dbReference type="Pfam" id="PF00394"/>
    </source>
</evidence>
<dbReference type="GO" id="GO:0016491">
    <property type="term" value="F:oxidoreductase activity"/>
    <property type="evidence" value="ECO:0007669"/>
    <property type="project" value="UniProtKB-KW"/>
</dbReference>
<dbReference type="Pfam" id="PF00394">
    <property type="entry name" value="Cu-oxidase"/>
    <property type="match status" value="1"/>
</dbReference>
<dbReference type="InterPro" id="IPR033138">
    <property type="entry name" value="Cu_oxidase_CS"/>
</dbReference>
<dbReference type="AlphaFoldDB" id="A0A0B7AW59"/>
<dbReference type="CDD" id="cd13858">
    <property type="entry name" value="CuRO_1_tcLCC2_insect_like"/>
    <property type="match status" value="1"/>
</dbReference>
<evidence type="ECO:0000256" key="4">
    <source>
        <dbReference type="ARBA" id="ARBA00023008"/>
    </source>
</evidence>
<name>A0A0B7AW59_9EUPU</name>
<dbReference type="FunFam" id="2.60.40.420:FF:000045">
    <property type="entry name" value="Laccase 2"/>
    <property type="match status" value="1"/>
</dbReference>
<dbReference type="Gene3D" id="2.60.40.420">
    <property type="entry name" value="Cupredoxins - blue copper proteins"/>
    <property type="match status" value="3"/>
</dbReference>
<dbReference type="FunFam" id="2.60.40.420:FF:000031">
    <property type="entry name" value="Laccase-2 isoform A"/>
    <property type="match status" value="1"/>
</dbReference>
<keyword evidence="3" id="KW-0560">Oxidoreductase</keyword>
<feature type="domain" description="Plastocyanin-like" evidence="7">
    <location>
        <begin position="504"/>
        <end position="631"/>
    </location>
</feature>
<dbReference type="EMBL" id="HACG01037997">
    <property type="protein sequence ID" value="CEK84862.1"/>
    <property type="molecule type" value="Transcribed_RNA"/>
</dbReference>
<evidence type="ECO:0000256" key="5">
    <source>
        <dbReference type="SAM" id="SignalP"/>
    </source>
</evidence>
<dbReference type="GO" id="GO:0005507">
    <property type="term" value="F:copper ion binding"/>
    <property type="evidence" value="ECO:0007669"/>
    <property type="project" value="InterPro"/>
</dbReference>
<feature type="non-terminal residue" evidence="9">
    <location>
        <position position="1"/>
    </location>
</feature>